<keyword evidence="11" id="KW-1185">Reference proteome</keyword>
<dbReference type="InterPro" id="IPR015421">
    <property type="entry name" value="PyrdxlP-dep_Trfase_major"/>
</dbReference>
<evidence type="ECO:0000256" key="5">
    <source>
        <dbReference type="ARBA" id="ARBA00022679"/>
    </source>
</evidence>
<dbReference type="Gene3D" id="3.90.1150.10">
    <property type="entry name" value="Aspartate Aminotransferase, domain 1"/>
    <property type="match status" value="1"/>
</dbReference>
<dbReference type="InterPro" id="IPR004838">
    <property type="entry name" value="NHTrfase_class1_PyrdxlP-BS"/>
</dbReference>
<gene>
    <name evidence="10" type="ORF">NOG11_14805</name>
</gene>
<dbReference type="EC" id="2.6.1.-" evidence="8"/>
<comment type="catalytic activity">
    <reaction evidence="7">
        <text>L-aspartate + 2-oxoglutarate = oxaloacetate + L-glutamate</text>
        <dbReference type="Rhea" id="RHEA:21824"/>
        <dbReference type="ChEBI" id="CHEBI:16452"/>
        <dbReference type="ChEBI" id="CHEBI:16810"/>
        <dbReference type="ChEBI" id="CHEBI:29985"/>
        <dbReference type="ChEBI" id="CHEBI:29991"/>
        <dbReference type="EC" id="2.6.1.1"/>
    </reaction>
</comment>
<dbReference type="GO" id="GO:0004069">
    <property type="term" value="F:L-aspartate:2-oxoglutarate aminotransferase activity"/>
    <property type="evidence" value="ECO:0007669"/>
    <property type="project" value="UniProtKB-EC"/>
</dbReference>
<dbReference type="PROSITE" id="PS00105">
    <property type="entry name" value="AA_TRANSFER_CLASS_1"/>
    <property type="match status" value="1"/>
</dbReference>
<evidence type="ECO:0000256" key="6">
    <source>
        <dbReference type="ARBA" id="ARBA00022898"/>
    </source>
</evidence>
<organism evidence="10 11">
    <name type="scientific">Parvularcula maris</name>
    <dbReference type="NCBI Taxonomy" id="2965077"/>
    <lineage>
        <taxon>Bacteria</taxon>
        <taxon>Pseudomonadati</taxon>
        <taxon>Pseudomonadota</taxon>
        <taxon>Alphaproteobacteria</taxon>
        <taxon>Parvularculales</taxon>
        <taxon>Parvularculaceae</taxon>
        <taxon>Parvularcula</taxon>
    </lineage>
</organism>
<proteinExistence type="inferred from homology"/>
<protein>
    <recommendedName>
        <fullName evidence="8">Aminotransferase</fullName>
        <ecNumber evidence="8">2.6.1.-</ecNumber>
    </recommendedName>
</protein>
<evidence type="ECO:0000256" key="2">
    <source>
        <dbReference type="ARBA" id="ARBA00007441"/>
    </source>
</evidence>
<evidence type="ECO:0000256" key="4">
    <source>
        <dbReference type="ARBA" id="ARBA00022576"/>
    </source>
</evidence>
<comment type="subunit">
    <text evidence="3">Homodimer.</text>
</comment>
<comment type="caution">
    <text evidence="10">The sequence shown here is derived from an EMBL/GenBank/DDBJ whole genome shotgun (WGS) entry which is preliminary data.</text>
</comment>
<dbReference type="FunFam" id="3.40.640.10:FF:000033">
    <property type="entry name" value="Aspartate aminotransferase"/>
    <property type="match status" value="1"/>
</dbReference>
<keyword evidence="5 8" id="KW-0808">Transferase</keyword>
<keyword evidence="6" id="KW-0663">Pyridoxal phosphate</keyword>
<accession>A0A9X2LBJ2</accession>
<dbReference type="InterPro" id="IPR050596">
    <property type="entry name" value="AspAT/PAT-like"/>
</dbReference>
<dbReference type="CDD" id="cd00609">
    <property type="entry name" value="AAT_like"/>
    <property type="match status" value="1"/>
</dbReference>
<evidence type="ECO:0000256" key="1">
    <source>
        <dbReference type="ARBA" id="ARBA00001933"/>
    </source>
</evidence>
<reference evidence="10" key="1">
    <citation type="submission" date="2022-07" db="EMBL/GenBank/DDBJ databases">
        <title>Parvularcula maris sp. nov., an algicidal bacterium isolated from seawater.</title>
        <authorList>
            <person name="Li F."/>
        </authorList>
    </citation>
    <scope>NUCLEOTIDE SEQUENCE</scope>
    <source>
        <strain evidence="10">BGMRC 0090</strain>
    </source>
</reference>
<evidence type="ECO:0000259" key="9">
    <source>
        <dbReference type="Pfam" id="PF00155"/>
    </source>
</evidence>
<evidence type="ECO:0000256" key="8">
    <source>
        <dbReference type="RuleBase" id="RU000481"/>
    </source>
</evidence>
<sequence length="402" mass="42952">MVNVVLSQALGRIAPSPTLAVSQKARELKAAGEDVIALAAGEPDFATPEHIAEAGIQAIRDGHTGYTAADGIPELKEAVAAKFERDNGLSYDPGTEVTVTSGGKYLIFAAMMATLNPGDEVVVPAPYWVSYPDIVKLCGGTPVIAETSEAAGFRLTPEVLEAAITPKTKWLILNSPSNPTGAVLSREDLRGLGEVLLRHPKIMVLSDDIYEHITYDAEFATIAEAVPALKERVLTMNGASKAYSMTGWRIGFGAGPKPLINAIRKLLSQSTTNPCSISQWAAVAALNGDHGFLAERNEAFRARRDHLLSVFADAPGLSVVRPEGAFYLYPKVEGLIGRSLGGRMLETDLDVATALLEEEKVALVPGTAFGTAPYLRLSYAASMAEIEEASQRITRFCERLAE</sequence>
<dbReference type="Pfam" id="PF00155">
    <property type="entry name" value="Aminotran_1_2"/>
    <property type="match status" value="1"/>
</dbReference>
<evidence type="ECO:0000313" key="10">
    <source>
        <dbReference type="EMBL" id="MCQ8186650.1"/>
    </source>
</evidence>
<dbReference type="PANTHER" id="PTHR46383">
    <property type="entry name" value="ASPARTATE AMINOTRANSFERASE"/>
    <property type="match status" value="1"/>
</dbReference>
<dbReference type="GO" id="GO:0030170">
    <property type="term" value="F:pyridoxal phosphate binding"/>
    <property type="evidence" value="ECO:0007669"/>
    <property type="project" value="InterPro"/>
</dbReference>
<dbReference type="InterPro" id="IPR004839">
    <property type="entry name" value="Aminotransferase_I/II_large"/>
</dbReference>
<evidence type="ECO:0000256" key="3">
    <source>
        <dbReference type="ARBA" id="ARBA00011738"/>
    </source>
</evidence>
<dbReference type="PANTHER" id="PTHR46383:SF1">
    <property type="entry name" value="ASPARTATE AMINOTRANSFERASE"/>
    <property type="match status" value="1"/>
</dbReference>
<dbReference type="Proteomes" id="UP001142610">
    <property type="component" value="Unassembled WGS sequence"/>
</dbReference>
<dbReference type="AlphaFoldDB" id="A0A9X2LBJ2"/>
<name>A0A9X2LBJ2_9PROT</name>
<comment type="cofactor">
    <cofactor evidence="1 8">
        <name>pyridoxal 5'-phosphate</name>
        <dbReference type="ChEBI" id="CHEBI:597326"/>
    </cofactor>
</comment>
<dbReference type="GO" id="GO:0006520">
    <property type="term" value="P:amino acid metabolic process"/>
    <property type="evidence" value="ECO:0007669"/>
    <property type="project" value="InterPro"/>
</dbReference>
<evidence type="ECO:0000256" key="7">
    <source>
        <dbReference type="ARBA" id="ARBA00049185"/>
    </source>
</evidence>
<dbReference type="RefSeq" id="WP_305889128.1">
    <property type="nucleotide sequence ID" value="NZ_JANIBC010000033.1"/>
</dbReference>
<dbReference type="InterPro" id="IPR015422">
    <property type="entry name" value="PyrdxlP-dep_Trfase_small"/>
</dbReference>
<comment type="similarity">
    <text evidence="2 8">Belongs to the class-I pyridoxal-phosphate-dependent aminotransferase family.</text>
</comment>
<feature type="domain" description="Aminotransferase class I/classII large" evidence="9">
    <location>
        <begin position="34"/>
        <end position="393"/>
    </location>
</feature>
<evidence type="ECO:0000313" key="11">
    <source>
        <dbReference type="Proteomes" id="UP001142610"/>
    </source>
</evidence>
<keyword evidence="4 8" id="KW-0032">Aminotransferase</keyword>
<dbReference type="SUPFAM" id="SSF53383">
    <property type="entry name" value="PLP-dependent transferases"/>
    <property type="match status" value="1"/>
</dbReference>
<dbReference type="InterPro" id="IPR015424">
    <property type="entry name" value="PyrdxlP-dep_Trfase"/>
</dbReference>
<dbReference type="EMBL" id="JANIBC010000033">
    <property type="protein sequence ID" value="MCQ8186650.1"/>
    <property type="molecule type" value="Genomic_DNA"/>
</dbReference>
<dbReference type="Gene3D" id="3.40.640.10">
    <property type="entry name" value="Type I PLP-dependent aspartate aminotransferase-like (Major domain)"/>
    <property type="match status" value="1"/>
</dbReference>